<feature type="compositionally biased region" description="Basic and acidic residues" evidence="1">
    <location>
        <begin position="142"/>
        <end position="155"/>
    </location>
</feature>
<reference evidence="2" key="1">
    <citation type="journal article" date="2023" name="Mol. Phylogenet. Evol.">
        <title>Genome-scale phylogeny and comparative genomics of the fungal order Sordariales.</title>
        <authorList>
            <person name="Hensen N."/>
            <person name="Bonometti L."/>
            <person name="Westerberg I."/>
            <person name="Brannstrom I.O."/>
            <person name="Guillou S."/>
            <person name="Cros-Aarteil S."/>
            <person name="Calhoun S."/>
            <person name="Haridas S."/>
            <person name="Kuo A."/>
            <person name="Mondo S."/>
            <person name="Pangilinan J."/>
            <person name="Riley R."/>
            <person name="LaButti K."/>
            <person name="Andreopoulos B."/>
            <person name="Lipzen A."/>
            <person name="Chen C."/>
            <person name="Yan M."/>
            <person name="Daum C."/>
            <person name="Ng V."/>
            <person name="Clum A."/>
            <person name="Steindorff A."/>
            <person name="Ohm R.A."/>
            <person name="Martin F."/>
            <person name="Silar P."/>
            <person name="Natvig D.O."/>
            <person name="Lalanne C."/>
            <person name="Gautier V."/>
            <person name="Ament-Velasquez S.L."/>
            <person name="Kruys A."/>
            <person name="Hutchinson M.I."/>
            <person name="Powell A.J."/>
            <person name="Barry K."/>
            <person name="Miller A.N."/>
            <person name="Grigoriev I.V."/>
            <person name="Debuchy R."/>
            <person name="Gladieux P."/>
            <person name="Hiltunen Thoren M."/>
            <person name="Johannesson H."/>
        </authorList>
    </citation>
    <scope>NUCLEOTIDE SEQUENCE</scope>
    <source>
        <strain evidence="2">CBS 958.72</strain>
    </source>
</reference>
<dbReference type="AlphaFoldDB" id="A0AAE0N500"/>
<evidence type="ECO:0000256" key="1">
    <source>
        <dbReference type="SAM" id="MobiDB-lite"/>
    </source>
</evidence>
<gene>
    <name evidence="2" type="ORF">B0T24DRAFT_362951</name>
</gene>
<dbReference type="Proteomes" id="UP001287356">
    <property type="component" value="Unassembled WGS sequence"/>
</dbReference>
<protein>
    <submittedName>
        <fullName evidence="2">Uncharacterized protein</fullName>
    </submittedName>
</protein>
<feature type="region of interest" description="Disordered" evidence="1">
    <location>
        <begin position="79"/>
        <end position="111"/>
    </location>
</feature>
<organism evidence="2 3">
    <name type="scientific">Lasiosphaeria ovina</name>
    <dbReference type="NCBI Taxonomy" id="92902"/>
    <lineage>
        <taxon>Eukaryota</taxon>
        <taxon>Fungi</taxon>
        <taxon>Dikarya</taxon>
        <taxon>Ascomycota</taxon>
        <taxon>Pezizomycotina</taxon>
        <taxon>Sordariomycetes</taxon>
        <taxon>Sordariomycetidae</taxon>
        <taxon>Sordariales</taxon>
        <taxon>Lasiosphaeriaceae</taxon>
        <taxon>Lasiosphaeria</taxon>
    </lineage>
</organism>
<reference evidence="2" key="2">
    <citation type="submission" date="2023-06" db="EMBL/GenBank/DDBJ databases">
        <authorList>
            <consortium name="Lawrence Berkeley National Laboratory"/>
            <person name="Haridas S."/>
            <person name="Hensen N."/>
            <person name="Bonometti L."/>
            <person name="Westerberg I."/>
            <person name="Brannstrom I.O."/>
            <person name="Guillou S."/>
            <person name="Cros-Aarteil S."/>
            <person name="Calhoun S."/>
            <person name="Kuo A."/>
            <person name="Mondo S."/>
            <person name="Pangilinan J."/>
            <person name="Riley R."/>
            <person name="Labutti K."/>
            <person name="Andreopoulos B."/>
            <person name="Lipzen A."/>
            <person name="Chen C."/>
            <person name="Yanf M."/>
            <person name="Daum C."/>
            <person name="Ng V."/>
            <person name="Clum A."/>
            <person name="Steindorff A."/>
            <person name="Ohm R."/>
            <person name="Martin F."/>
            <person name="Silar P."/>
            <person name="Natvig D."/>
            <person name="Lalanne C."/>
            <person name="Gautier V."/>
            <person name="Ament-Velasquez S.L."/>
            <person name="Kruys A."/>
            <person name="Hutchinson M.I."/>
            <person name="Powell A.J."/>
            <person name="Barry K."/>
            <person name="Miller A.N."/>
            <person name="Grigoriev I.V."/>
            <person name="Debuchy R."/>
            <person name="Gladieux P."/>
            <person name="Thoren M.H."/>
            <person name="Johannesson H."/>
        </authorList>
    </citation>
    <scope>NUCLEOTIDE SEQUENCE</scope>
    <source>
        <strain evidence="2">CBS 958.72</strain>
    </source>
</reference>
<accession>A0AAE0N500</accession>
<feature type="compositionally biased region" description="Basic residues" evidence="1">
    <location>
        <begin position="172"/>
        <end position="183"/>
    </location>
</feature>
<evidence type="ECO:0000313" key="3">
    <source>
        <dbReference type="Proteomes" id="UP001287356"/>
    </source>
</evidence>
<comment type="caution">
    <text evidence="2">The sequence shown here is derived from an EMBL/GenBank/DDBJ whole genome shotgun (WGS) entry which is preliminary data.</text>
</comment>
<dbReference type="EMBL" id="JAULSN010000006">
    <property type="protein sequence ID" value="KAK3369644.1"/>
    <property type="molecule type" value="Genomic_DNA"/>
</dbReference>
<evidence type="ECO:0000313" key="2">
    <source>
        <dbReference type="EMBL" id="KAK3369644.1"/>
    </source>
</evidence>
<feature type="region of interest" description="Disordered" evidence="1">
    <location>
        <begin position="124"/>
        <end position="207"/>
    </location>
</feature>
<feature type="compositionally biased region" description="Polar residues" evidence="1">
    <location>
        <begin position="266"/>
        <end position="275"/>
    </location>
</feature>
<feature type="compositionally biased region" description="Low complexity" evidence="1">
    <location>
        <begin position="360"/>
        <end position="373"/>
    </location>
</feature>
<feature type="region of interest" description="Disordered" evidence="1">
    <location>
        <begin position="256"/>
        <end position="275"/>
    </location>
</feature>
<name>A0AAE0N500_9PEZI</name>
<proteinExistence type="predicted"/>
<feature type="region of interest" description="Disordered" evidence="1">
    <location>
        <begin position="356"/>
        <end position="376"/>
    </location>
</feature>
<sequence length="565" mass="62036">MARQPDASQETILSPTVFERRYFPGRAETGDALPGAKHRRRPLSGWSQEKLYYAEQAYWNNPDDEQVKQHYLTLAAANQAQNRQQHAPSLGWWDRSSGAQEQRGQRHIREGRAIEIVEGHDLARSSLHLPSDRTARGGRRPPSLERQDAFRDPHTSKTSNPALLVSQNHNSSGKKNKNKRTFRQHLLSGSNDDFPEPHGSGDYVDPGDDIQVEDLYRRGILYDNEFERGSGFGFDAIVHNGAPRLFNVYEARPPVKRGRSAHGTKLNPQPNNNPADLSLPLDLSRGAFGEDSALAAFLISSDDGVHVSHYRDTGVDPASIFPPVWSEPPSPMKMVLLGGAPSPRVTISYELDKGAEATETRTTATPPRISTITTPPPPARCYYVNASTQTERELADWYDGFPVASATLSAWATATTTIETTTSAATSTATSTTEEPVPDLVFDSTHYCCDSSLHHDDDDDDSDSDDLVSWEIILSAEGFASDHGVWWYDGNGNAATTIPSPAARAAAAAKTPRSARGRFFRRLGEDEDEEEDDMDGDNMMMTSPDVNGADADDAWVFVVLGADGL</sequence>
<keyword evidence="3" id="KW-1185">Reference proteome</keyword>